<proteinExistence type="predicted"/>
<gene>
    <name evidence="1" type="ORF">ACFQ08_02175</name>
</gene>
<organism evidence="1 2">
    <name type="scientific">Streptosporangium algeriense</name>
    <dbReference type="NCBI Taxonomy" id="1682748"/>
    <lineage>
        <taxon>Bacteria</taxon>
        <taxon>Bacillati</taxon>
        <taxon>Actinomycetota</taxon>
        <taxon>Actinomycetes</taxon>
        <taxon>Streptosporangiales</taxon>
        <taxon>Streptosporangiaceae</taxon>
        <taxon>Streptosporangium</taxon>
    </lineage>
</organism>
<comment type="caution">
    <text evidence="1">The sequence shown here is derived from an EMBL/GenBank/DDBJ whole genome shotgun (WGS) entry which is preliminary data.</text>
</comment>
<keyword evidence="2" id="KW-1185">Reference proteome</keyword>
<name>A0ABW3DK31_9ACTN</name>
<dbReference type="EMBL" id="JBHTHX010000030">
    <property type="protein sequence ID" value="MFD0883367.1"/>
    <property type="molecule type" value="Genomic_DNA"/>
</dbReference>
<accession>A0ABW3DK31</accession>
<reference evidence="2" key="1">
    <citation type="journal article" date="2019" name="Int. J. Syst. Evol. Microbiol.">
        <title>The Global Catalogue of Microorganisms (GCM) 10K type strain sequencing project: providing services to taxonomists for standard genome sequencing and annotation.</title>
        <authorList>
            <consortium name="The Broad Institute Genomics Platform"/>
            <consortium name="The Broad Institute Genome Sequencing Center for Infectious Disease"/>
            <person name="Wu L."/>
            <person name="Ma J."/>
        </authorList>
    </citation>
    <scope>NUCLEOTIDE SEQUENCE [LARGE SCALE GENOMIC DNA]</scope>
    <source>
        <strain evidence="2">CCUG 62974</strain>
    </source>
</reference>
<protein>
    <submittedName>
        <fullName evidence="1">Uncharacterized protein</fullName>
    </submittedName>
</protein>
<evidence type="ECO:0000313" key="1">
    <source>
        <dbReference type="EMBL" id="MFD0883367.1"/>
    </source>
</evidence>
<dbReference type="Proteomes" id="UP001597024">
    <property type="component" value="Unassembled WGS sequence"/>
</dbReference>
<sequence length="157" mass="17943">MIQLSFTPPAPGSPWRKTWDRAKQRDLADITETDLQYKYFDVNVEMIVNDVEAISKTRFVTLVDLSLSFAYSTKRILSGEDAAFGFTESDEVIHLHNNGNLIIISSSKKPWQVSADRKELADAFLNFSREAYRHLTSEFPLLAKNPTIQSFSPERLQ</sequence>
<evidence type="ECO:0000313" key="2">
    <source>
        <dbReference type="Proteomes" id="UP001597024"/>
    </source>
</evidence>